<evidence type="ECO:0000313" key="1">
    <source>
        <dbReference type="EMBL" id="MBG8555947.1"/>
    </source>
</evidence>
<keyword evidence="2" id="KW-1185">Reference proteome</keyword>
<organism evidence="1 2">
    <name type="scientific">Hymenobacter guriensis</name>
    <dbReference type="NCBI Taxonomy" id="2793065"/>
    <lineage>
        <taxon>Bacteria</taxon>
        <taxon>Pseudomonadati</taxon>
        <taxon>Bacteroidota</taxon>
        <taxon>Cytophagia</taxon>
        <taxon>Cytophagales</taxon>
        <taxon>Hymenobacteraceae</taxon>
        <taxon>Hymenobacter</taxon>
    </lineage>
</organism>
<reference evidence="1 2" key="1">
    <citation type="submission" date="2020-11" db="EMBL/GenBank/DDBJ databases">
        <title>Hymenobacter sp.</title>
        <authorList>
            <person name="Kim M.K."/>
        </authorList>
    </citation>
    <scope>NUCLEOTIDE SEQUENCE [LARGE SCALE GENOMIC DNA]</scope>
    <source>
        <strain evidence="1 2">BT594</strain>
    </source>
</reference>
<gene>
    <name evidence="1" type="ORF">I5L79_20560</name>
</gene>
<evidence type="ECO:0000313" key="2">
    <source>
        <dbReference type="Proteomes" id="UP000601099"/>
    </source>
</evidence>
<dbReference type="Proteomes" id="UP000601099">
    <property type="component" value="Unassembled WGS sequence"/>
</dbReference>
<comment type="caution">
    <text evidence="1">The sequence shown here is derived from an EMBL/GenBank/DDBJ whole genome shotgun (WGS) entry which is preliminary data.</text>
</comment>
<protein>
    <submittedName>
        <fullName evidence="1">Uncharacterized protein</fullName>
    </submittedName>
</protein>
<dbReference type="RefSeq" id="WP_196956968.1">
    <property type="nucleotide sequence ID" value="NZ_JADWYK010000018.1"/>
</dbReference>
<sequence length="215" mass="25276">MRIRYQIRLYSVVLGLLWLLPLSVSAQRQKSKLELQTDSLSQELRSAGVDTFCVYEDYCVGCRAGSPCDTKGLFIPTYLFWKKSGHSYRRYLDNCTLGEAQEVKAVFWKYFDRFRSEIQAEEIKRFHIMNEGKASRVFRNHGNHASFSIITQKDTTDQYFDYFSLAKFYRFSKKKKYNIYYQQNRKTHIYKLYKLLSEAAAADPKLPLARVSAAQ</sequence>
<proteinExistence type="predicted"/>
<accession>A0ABS0L935</accession>
<dbReference type="EMBL" id="JADWYK010000018">
    <property type="protein sequence ID" value="MBG8555947.1"/>
    <property type="molecule type" value="Genomic_DNA"/>
</dbReference>
<name>A0ABS0L935_9BACT</name>